<feature type="domain" description="AB hydrolase-1" evidence="1">
    <location>
        <begin position="37"/>
        <end position="140"/>
    </location>
</feature>
<dbReference type="Gene3D" id="3.40.50.1820">
    <property type="entry name" value="alpha/beta hydrolase"/>
    <property type="match status" value="1"/>
</dbReference>
<evidence type="ECO:0000259" key="1">
    <source>
        <dbReference type="Pfam" id="PF00561"/>
    </source>
</evidence>
<sequence>MDAAPLVRTEMPSPSFIMSQEGYQIATYSWGDRDAEPVLCVHGFASSCRDNWVETGWVRDLTRAGYRVIGVDQRGHGASDKPRDKRAYSMGAFVSDLLTVLDTYLIDDVRYVGYSLGARVGWQFAVDAPEHVSRAVLGGIPDGRPLARLQIEQARAYAEEGIPVEDPVTRNYVTLAERVPTNDLLALVALAEGMRLGDADPDPDRPPGQPILFATGSEDAILERSKKLAACAPRGTFQEIPDRHHFNTPGSRVFRQSALGFLPGGDGDADAAGPR</sequence>
<dbReference type="PANTHER" id="PTHR43798">
    <property type="entry name" value="MONOACYLGLYCEROL LIPASE"/>
    <property type="match status" value="1"/>
</dbReference>
<keyword evidence="3" id="KW-1185">Reference proteome</keyword>
<gene>
    <name evidence="2" type="ORF">KEC57_11195</name>
</gene>
<proteinExistence type="predicted"/>
<dbReference type="AlphaFoldDB" id="A0A9X1S467"/>
<dbReference type="InterPro" id="IPR050266">
    <property type="entry name" value="AB_hydrolase_sf"/>
</dbReference>
<protein>
    <submittedName>
        <fullName evidence="2">Alpha/beta hydrolase</fullName>
    </submittedName>
</protein>
<dbReference type="InterPro" id="IPR029058">
    <property type="entry name" value="AB_hydrolase_fold"/>
</dbReference>
<accession>A0A9X1S467</accession>
<dbReference type="PANTHER" id="PTHR43798:SF33">
    <property type="entry name" value="HYDROLASE, PUTATIVE (AFU_ORTHOLOGUE AFUA_2G14860)-RELATED"/>
    <property type="match status" value="1"/>
</dbReference>
<dbReference type="PRINTS" id="PR00111">
    <property type="entry name" value="ABHYDROLASE"/>
</dbReference>
<dbReference type="GO" id="GO:0016787">
    <property type="term" value="F:hydrolase activity"/>
    <property type="evidence" value="ECO:0007669"/>
    <property type="project" value="UniProtKB-KW"/>
</dbReference>
<dbReference type="Proteomes" id="UP001139354">
    <property type="component" value="Unassembled WGS sequence"/>
</dbReference>
<dbReference type="RefSeq" id="WP_229384701.1">
    <property type="nucleotide sequence ID" value="NZ_JAGTTN010000003.1"/>
</dbReference>
<reference evidence="2" key="1">
    <citation type="submission" date="2021-04" db="EMBL/GenBank/DDBJ databases">
        <title>Microbacterium tenobrionis sp. nov. and Microbacterium allomyrinae sp. nov., isolated from larvae of Tenobrio molitor and Allomyrina dichotoma, respectively.</title>
        <authorList>
            <person name="Lee S.D."/>
        </authorList>
    </citation>
    <scope>NUCLEOTIDE SEQUENCE</scope>
    <source>
        <strain evidence="2">BWT-G7</strain>
    </source>
</reference>
<dbReference type="Pfam" id="PF00561">
    <property type="entry name" value="Abhydrolase_1"/>
    <property type="match status" value="1"/>
</dbReference>
<dbReference type="EMBL" id="JAGTTN010000003">
    <property type="protein sequence ID" value="MCC2032745.1"/>
    <property type="molecule type" value="Genomic_DNA"/>
</dbReference>
<dbReference type="GO" id="GO:0016020">
    <property type="term" value="C:membrane"/>
    <property type="evidence" value="ECO:0007669"/>
    <property type="project" value="TreeGrafter"/>
</dbReference>
<dbReference type="SUPFAM" id="SSF53474">
    <property type="entry name" value="alpha/beta-Hydrolases"/>
    <property type="match status" value="1"/>
</dbReference>
<keyword evidence="2" id="KW-0378">Hydrolase</keyword>
<evidence type="ECO:0000313" key="2">
    <source>
        <dbReference type="EMBL" id="MCC2032745.1"/>
    </source>
</evidence>
<organism evidence="2 3">
    <name type="scientific">Microbacterium allomyrinae</name>
    <dbReference type="NCBI Taxonomy" id="2830666"/>
    <lineage>
        <taxon>Bacteria</taxon>
        <taxon>Bacillati</taxon>
        <taxon>Actinomycetota</taxon>
        <taxon>Actinomycetes</taxon>
        <taxon>Micrococcales</taxon>
        <taxon>Microbacteriaceae</taxon>
        <taxon>Microbacterium</taxon>
    </lineage>
</organism>
<comment type="caution">
    <text evidence="2">The sequence shown here is derived from an EMBL/GenBank/DDBJ whole genome shotgun (WGS) entry which is preliminary data.</text>
</comment>
<evidence type="ECO:0000313" key="3">
    <source>
        <dbReference type="Proteomes" id="UP001139354"/>
    </source>
</evidence>
<dbReference type="InterPro" id="IPR000073">
    <property type="entry name" value="AB_hydrolase_1"/>
</dbReference>
<name>A0A9X1S467_9MICO</name>